<dbReference type="PANTHER" id="PTHR33371">
    <property type="entry name" value="INTERMEMBRANE PHOSPHOLIPID TRANSPORT SYSTEM BINDING PROTEIN MLAD-RELATED"/>
    <property type="match status" value="1"/>
</dbReference>
<dbReference type="NCBIfam" id="TIGR00996">
    <property type="entry name" value="Mtu_fam_mce"/>
    <property type="match status" value="1"/>
</dbReference>
<evidence type="ECO:0000256" key="1">
    <source>
        <dbReference type="SAM" id="MobiDB-lite"/>
    </source>
</evidence>
<dbReference type="AlphaFoldDB" id="A0A2X4TZB7"/>
<gene>
    <name evidence="5" type="primary">mce2D</name>
    <name evidence="5" type="ORF">NCTC10994_02033</name>
</gene>
<organism evidence="5 6">
    <name type="scientific">Rhodococcus coprophilus</name>
    <dbReference type="NCBI Taxonomy" id="38310"/>
    <lineage>
        <taxon>Bacteria</taxon>
        <taxon>Bacillati</taxon>
        <taxon>Actinomycetota</taxon>
        <taxon>Actinomycetes</taxon>
        <taxon>Mycobacteriales</taxon>
        <taxon>Nocardiaceae</taxon>
        <taxon>Rhodococcus</taxon>
    </lineage>
</organism>
<dbReference type="InterPro" id="IPR003399">
    <property type="entry name" value="Mce/MlaD"/>
</dbReference>
<keyword evidence="2" id="KW-1133">Transmembrane helix</keyword>
<feature type="domain" description="Mammalian cell entry C-terminal" evidence="4">
    <location>
        <begin position="132"/>
        <end position="308"/>
    </location>
</feature>
<feature type="domain" description="Mce/MlaD" evidence="3">
    <location>
        <begin position="51"/>
        <end position="125"/>
    </location>
</feature>
<accession>A0A2X4TZB7</accession>
<dbReference type="STRING" id="1219011.GCA_001895045_03126"/>
<reference evidence="5 6" key="1">
    <citation type="submission" date="2018-06" db="EMBL/GenBank/DDBJ databases">
        <authorList>
            <consortium name="Pathogen Informatics"/>
            <person name="Doyle S."/>
        </authorList>
    </citation>
    <scope>NUCLEOTIDE SEQUENCE [LARGE SCALE GENOMIC DNA]</scope>
    <source>
        <strain evidence="5 6">NCTC10994</strain>
    </source>
</reference>
<keyword evidence="2" id="KW-0812">Transmembrane</keyword>
<evidence type="ECO:0000259" key="4">
    <source>
        <dbReference type="Pfam" id="PF11887"/>
    </source>
</evidence>
<evidence type="ECO:0000313" key="5">
    <source>
        <dbReference type="EMBL" id="SQI31769.1"/>
    </source>
</evidence>
<dbReference type="Pfam" id="PF02470">
    <property type="entry name" value="MlaD"/>
    <property type="match status" value="1"/>
</dbReference>
<protein>
    <submittedName>
        <fullName evidence="5">Mce family protein mce2d</fullName>
    </submittedName>
</protein>
<dbReference type="EMBL" id="LS483468">
    <property type="protein sequence ID" value="SQI31769.1"/>
    <property type="molecule type" value="Genomic_DNA"/>
</dbReference>
<dbReference type="InterPro" id="IPR024516">
    <property type="entry name" value="Mce_C"/>
</dbReference>
<dbReference type="InterPro" id="IPR005693">
    <property type="entry name" value="Mce"/>
</dbReference>
<proteinExistence type="predicted"/>
<dbReference type="PANTHER" id="PTHR33371:SF4">
    <property type="entry name" value="INTERMEMBRANE PHOSPHOLIPID TRANSPORT SYSTEM BINDING PROTEIN MLAD"/>
    <property type="match status" value="1"/>
</dbReference>
<dbReference type="KEGG" id="rcr:NCTC10994_02033"/>
<dbReference type="InterPro" id="IPR052336">
    <property type="entry name" value="MlaD_Phospholipid_Transporter"/>
</dbReference>
<keyword evidence="2" id="KW-0472">Membrane</keyword>
<name>A0A2X4TZB7_9NOCA</name>
<evidence type="ECO:0000313" key="6">
    <source>
        <dbReference type="Proteomes" id="UP000249091"/>
    </source>
</evidence>
<dbReference type="GO" id="GO:0005576">
    <property type="term" value="C:extracellular region"/>
    <property type="evidence" value="ECO:0007669"/>
    <property type="project" value="TreeGrafter"/>
</dbReference>
<evidence type="ECO:0000259" key="3">
    <source>
        <dbReference type="Pfam" id="PF02470"/>
    </source>
</evidence>
<dbReference type="Pfam" id="PF11887">
    <property type="entry name" value="Mce4_CUP1"/>
    <property type="match status" value="1"/>
</dbReference>
<feature type="region of interest" description="Disordered" evidence="1">
    <location>
        <begin position="406"/>
        <end position="430"/>
    </location>
</feature>
<dbReference type="Proteomes" id="UP000249091">
    <property type="component" value="Chromosome 1"/>
</dbReference>
<feature type="transmembrane region" description="Helical" evidence="2">
    <location>
        <begin position="24"/>
        <end position="46"/>
    </location>
</feature>
<keyword evidence="6" id="KW-1185">Reference proteome</keyword>
<evidence type="ECO:0000256" key="2">
    <source>
        <dbReference type="SAM" id="Phobius"/>
    </source>
</evidence>
<sequence>MSTDTLPANHHEPASSRFSRRPRWLLPAIAAVVALALVAGFVLFVLPDLGKRTVHAEFASTSGLYEGDEVRVLGVSVGRITAIEPGDDRVRVTMKIDDSVDVPADAAAVVIAQSLVSARFVQLTPVYSGGPAIEDGATIPVERTASPVEWDQIKAELMRLSEALGPEELDPQGSLGRFIDTAAENLDGNGKTIRATLRELSDTMHTLSEGRTDLFSTIRNLQTFVSVLSSSNEQIVQFGGRLASVSNVLADSSDQLGVSLTDLGIAVGDVQRFVQDNRAGLTESVERLADATEVLARKRPEIERILHSGPTSLANFYNIYKPAQGSLTGALAINNLANPVEWMCGSVAAAATETSERSEELCRQQLGPVLASMSANYLPVLANPLAGVQAFPGDIVYSEPWLEEASAGRGTAPPEAAPAPTPLDGLLGGLPNVTVPQDLGTLLQPGGGR</sequence>
<dbReference type="RefSeq" id="WP_072702155.1">
    <property type="nucleotide sequence ID" value="NZ_JAFBBL010000001.1"/>
</dbReference>